<evidence type="ECO:0000256" key="5">
    <source>
        <dbReference type="ARBA" id="ARBA00022801"/>
    </source>
</evidence>
<dbReference type="SUPFAM" id="SSF56601">
    <property type="entry name" value="beta-lactamase/transpeptidase-like"/>
    <property type="match status" value="1"/>
</dbReference>
<evidence type="ECO:0000313" key="12">
    <source>
        <dbReference type="EMBL" id="NKQ58963.1"/>
    </source>
</evidence>
<gene>
    <name evidence="12" type="ORF">HFP15_39580</name>
</gene>
<keyword evidence="4" id="KW-0808">Transferase</keyword>
<dbReference type="InterPro" id="IPR012338">
    <property type="entry name" value="Beta-lactam/transpept-like"/>
</dbReference>
<keyword evidence="3" id="KW-0328">Glycosyltransferase</keyword>
<dbReference type="Pfam" id="PF00912">
    <property type="entry name" value="Transgly"/>
    <property type="match status" value="1"/>
</dbReference>
<keyword evidence="2" id="KW-0645">Protease</keyword>
<evidence type="ECO:0000313" key="13">
    <source>
        <dbReference type="Proteomes" id="UP000715441"/>
    </source>
</evidence>
<evidence type="ECO:0000256" key="4">
    <source>
        <dbReference type="ARBA" id="ARBA00022679"/>
    </source>
</evidence>
<proteinExistence type="predicted"/>
<dbReference type="InterPro" id="IPR036950">
    <property type="entry name" value="PBP_transglycosylase"/>
</dbReference>
<evidence type="ECO:0000256" key="1">
    <source>
        <dbReference type="ARBA" id="ARBA00022645"/>
    </source>
</evidence>
<feature type="domain" description="Penicillin-binding protein transpeptidase" evidence="10">
    <location>
        <begin position="359"/>
        <end position="675"/>
    </location>
</feature>
<reference evidence="12 13" key="1">
    <citation type="submission" date="2020-04" db="EMBL/GenBank/DDBJ databases">
        <title>Novel species.</title>
        <authorList>
            <person name="Teo W.F.A."/>
            <person name="Lipun K."/>
            <person name="Srisuk N."/>
            <person name="Duangmal K."/>
        </authorList>
    </citation>
    <scope>NUCLEOTIDE SEQUENCE [LARGE SCALE GENOMIC DNA]</scope>
    <source>
        <strain evidence="12 13">K13G38</strain>
    </source>
</reference>
<keyword evidence="5" id="KW-0378">Hydrolase</keyword>
<sequence length="700" mass="73310">MRRGAAVSKLAGLCLLAGILVAGLIFPAAGGLGALSNQVSAAVPEMARQLLNTPAPQVTQVTAADGSPIATLYDQYRLPARYEDISDPMKAAVLSIEDRNFFSEGAMNPRAVVRAVLNNAGGGSTQGASTITQQYVKNYLINVLDRNDAKSQEEDRSDTMARKLREAQLAVIVDRSQSKQQILANYLNVVSYGNQTYGVGAAARYYFGETPDKLSIAQSAMLAGMVNNPSRYNPYTYPQETLQRRNVVIDAMAAAKSITPEQAAAAKGEALGVQPEKSAPPASCYAAAPDSGFLCDYAVDYLEKAGLSQEQIKSGGYTIQTTLDPRISRAAKDAADRRVPSTQQGVANPFVIVKPGQSSHDVVAMVSNRSYGTDAHAGETSYNQPANVSVPFGAGSVFKLFTTAAAMEKGTAGLSTPLPNPGAQCFPVPGSRSCATVHNDGGYPNPIPLRDALATSPNVAFTDLELRTGMPDVIATAAKLGLRQTMRTNMHGDSPGPAPDGASVPSTYTQPQDQFNQGNIAFTLGFSPFSPLELTNVAATLADHGRWCPPNPIKQVTDRYGTPVPIAQQPCEQVVPPGLANTLVQGLGNDVKPGGTSAESAQAARWTRPTAAKTGTTQDNESVAFLGITNSYAATSVVYADGSHPGTICATNPPVIQNGCKGAFGGTIAAPTFYDALGQVLGGQPAQPLPPADPKYLAAR</sequence>
<dbReference type="SUPFAM" id="SSF53955">
    <property type="entry name" value="Lysozyme-like"/>
    <property type="match status" value="1"/>
</dbReference>
<dbReference type="Proteomes" id="UP000715441">
    <property type="component" value="Unassembled WGS sequence"/>
</dbReference>
<dbReference type="Pfam" id="PF00905">
    <property type="entry name" value="Transpeptidase"/>
    <property type="match status" value="1"/>
</dbReference>
<name>A0ABX1JGN6_9PSEU</name>
<feature type="domain" description="Glycosyl transferase family 51" evidence="11">
    <location>
        <begin position="66"/>
        <end position="252"/>
    </location>
</feature>
<dbReference type="InterPro" id="IPR050396">
    <property type="entry name" value="Glycosyltr_51/Transpeptidase"/>
</dbReference>
<evidence type="ECO:0000256" key="3">
    <source>
        <dbReference type="ARBA" id="ARBA00022676"/>
    </source>
</evidence>
<evidence type="ECO:0000259" key="10">
    <source>
        <dbReference type="Pfam" id="PF00905"/>
    </source>
</evidence>
<dbReference type="PANTHER" id="PTHR32282">
    <property type="entry name" value="BINDING PROTEIN TRANSPEPTIDASE, PUTATIVE-RELATED"/>
    <property type="match status" value="1"/>
</dbReference>
<evidence type="ECO:0000256" key="2">
    <source>
        <dbReference type="ARBA" id="ARBA00022670"/>
    </source>
</evidence>
<comment type="caution">
    <text evidence="12">The sequence shown here is derived from an EMBL/GenBank/DDBJ whole genome shotgun (WGS) entry which is preliminary data.</text>
</comment>
<dbReference type="Gene3D" id="3.40.710.10">
    <property type="entry name" value="DD-peptidase/beta-lactamase superfamily"/>
    <property type="match status" value="1"/>
</dbReference>
<keyword evidence="1" id="KW-0121">Carboxypeptidase</keyword>
<keyword evidence="6" id="KW-0511">Multifunctional enzyme</keyword>
<protein>
    <submittedName>
        <fullName evidence="12">Penicillin-binding protein</fullName>
    </submittedName>
</protein>
<accession>A0ABX1JGN6</accession>
<dbReference type="Gene3D" id="1.10.3810.10">
    <property type="entry name" value="Biosynthetic peptidoglycan transglycosylase-like"/>
    <property type="match status" value="1"/>
</dbReference>
<dbReference type="InterPro" id="IPR001264">
    <property type="entry name" value="Glyco_trans_51"/>
</dbReference>
<feature type="region of interest" description="Disordered" evidence="9">
    <location>
        <begin position="594"/>
        <end position="616"/>
    </location>
</feature>
<comment type="catalytic activity">
    <reaction evidence="8">
        <text>[GlcNAc-(1-&gt;4)-Mur2Ac(oyl-L-Ala-gamma-D-Glu-L-Lys-D-Ala-D-Ala)](n)-di-trans,octa-cis-undecaprenyl diphosphate + beta-D-GlcNAc-(1-&gt;4)-Mur2Ac(oyl-L-Ala-gamma-D-Glu-L-Lys-D-Ala-D-Ala)-di-trans,octa-cis-undecaprenyl diphosphate = [GlcNAc-(1-&gt;4)-Mur2Ac(oyl-L-Ala-gamma-D-Glu-L-Lys-D-Ala-D-Ala)](n+1)-di-trans,octa-cis-undecaprenyl diphosphate + di-trans,octa-cis-undecaprenyl diphosphate + H(+)</text>
        <dbReference type="Rhea" id="RHEA:23708"/>
        <dbReference type="Rhea" id="RHEA-COMP:9602"/>
        <dbReference type="Rhea" id="RHEA-COMP:9603"/>
        <dbReference type="ChEBI" id="CHEBI:15378"/>
        <dbReference type="ChEBI" id="CHEBI:58405"/>
        <dbReference type="ChEBI" id="CHEBI:60033"/>
        <dbReference type="ChEBI" id="CHEBI:78435"/>
        <dbReference type="EC" id="2.4.99.28"/>
    </reaction>
</comment>
<evidence type="ECO:0000256" key="6">
    <source>
        <dbReference type="ARBA" id="ARBA00023268"/>
    </source>
</evidence>
<keyword evidence="13" id="KW-1185">Reference proteome</keyword>
<organism evidence="12 13">
    <name type="scientific">Amycolatopsis acididurans</name>
    <dbReference type="NCBI Taxonomy" id="2724524"/>
    <lineage>
        <taxon>Bacteria</taxon>
        <taxon>Bacillati</taxon>
        <taxon>Actinomycetota</taxon>
        <taxon>Actinomycetes</taxon>
        <taxon>Pseudonocardiales</taxon>
        <taxon>Pseudonocardiaceae</taxon>
        <taxon>Amycolatopsis</taxon>
    </lineage>
</organism>
<evidence type="ECO:0000256" key="7">
    <source>
        <dbReference type="ARBA" id="ARBA00034000"/>
    </source>
</evidence>
<dbReference type="InterPro" id="IPR001460">
    <property type="entry name" value="PCN-bd_Tpept"/>
</dbReference>
<evidence type="ECO:0000259" key="11">
    <source>
        <dbReference type="Pfam" id="PF00912"/>
    </source>
</evidence>
<evidence type="ECO:0000256" key="9">
    <source>
        <dbReference type="SAM" id="MobiDB-lite"/>
    </source>
</evidence>
<evidence type="ECO:0000256" key="8">
    <source>
        <dbReference type="ARBA" id="ARBA00049902"/>
    </source>
</evidence>
<dbReference type="EMBL" id="JAAXLS010000072">
    <property type="protein sequence ID" value="NKQ58963.1"/>
    <property type="molecule type" value="Genomic_DNA"/>
</dbReference>
<dbReference type="InterPro" id="IPR023346">
    <property type="entry name" value="Lysozyme-like_dom_sf"/>
</dbReference>
<comment type="catalytic activity">
    <reaction evidence="7">
        <text>Preferential cleavage: (Ac)2-L-Lys-D-Ala-|-D-Ala. Also transpeptidation of peptidyl-alanyl moieties that are N-acyl substituents of D-alanine.</text>
        <dbReference type="EC" id="3.4.16.4"/>
    </reaction>
</comment>
<dbReference type="PANTHER" id="PTHR32282:SF33">
    <property type="entry name" value="PEPTIDOGLYCAN GLYCOSYLTRANSFERASE"/>
    <property type="match status" value="1"/>
</dbReference>